<sequence length="219" mass="24193">MSDDGTTAEQFWDDRYSESERIWSGDPNTVLVRETADLPPGTALDLGAGEGADAVWLARRGWRVTAVDISRVALERGARHAADAGVADRVDWQHHDLAVSFPKGEFDLVSAHFLHSPREMPREEILRAAAAAVAPGGTLLIVGHAGPPPWEQQDHDHADGHGHHHDMHLPTPDEVLESLRLPQDKWEVLHSGEHERVQTAPDGSTITRTDNALKLRRLR</sequence>
<evidence type="ECO:0000259" key="5">
    <source>
        <dbReference type="Pfam" id="PF13649"/>
    </source>
</evidence>
<keyword evidence="2 6" id="KW-0808">Transferase</keyword>
<evidence type="ECO:0000256" key="4">
    <source>
        <dbReference type="SAM" id="MobiDB-lite"/>
    </source>
</evidence>
<comment type="caution">
    <text evidence="6">The sequence shown here is derived from an EMBL/GenBank/DDBJ whole genome shotgun (WGS) entry which is preliminary data.</text>
</comment>
<keyword evidence="3" id="KW-0949">S-adenosyl-L-methionine</keyword>
<dbReference type="Pfam" id="PF13649">
    <property type="entry name" value="Methyltransf_25"/>
    <property type="match status" value="1"/>
</dbReference>
<keyword evidence="7" id="KW-1185">Reference proteome</keyword>
<evidence type="ECO:0000256" key="1">
    <source>
        <dbReference type="ARBA" id="ARBA00022603"/>
    </source>
</evidence>
<keyword evidence="1 6" id="KW-0489">Methyltransferase</keyword>
<dbReference type="InterPro" id="IPR041698">
    <property type="entry name" value="Methyltransf_25"/>
</dbReference>
<dbReference type="Gene3D" id="3.40.50.150">
    <property type="entry name" value="Vaccinia Virus protein VP39"/>
    <property type="match status" value="1"/>
</dbReference>
<name>A0A6L3VGK0_9ACTN</name>
<evidence type="ECO:0000256" key="3">
    <source>
        <dbReference type="ARBA" id="ARBA00022691"/>
    </source>
</evidence>
<evidence type="ECO:0000256" key="2">
    <source>
        <dbReference type="ARBA" id="ARBA00022679"/>
    </source>
</evidence>
<feature type="region of interest" description="Disordered" evidence="4">
    <location>
        <begin position="145"/>
        <end position="170"/>
    </location>
</feature>
<dbReference type="InterPro" id="IPR029063">
    <property type="entry name" value="SAM-dependent_MTases_sf"/>
</dbReference>
<dbReference type="AlphaFoldDB" id="A0A6L3VGK0"/>
<dbReference type="GO" id="GO:0008168">
    <property type="term" value="F:methyltransferase activity"/>
    <property type="evidence" value="ECO:0007669"/>
    <property type="project" value="UniProtKB-KW"/>
</dbReference>
<dbReference type="SUPFAM" id="SSF53335">
    <property type="entry name" value="S-adenosyl-L-methionine-dependent methyltransferases"/>
    <property type="match status" value="1"/>
</dbReference>
<dbReference type="OrthoDB" id="9786503at2"/>
<proteinExistence type="predicted"/>
<protein>
    <submittedName>
        <fullName evidence="6">Class I SAM-dependent methyltransferase</fullName>
    </submittedName>
</protein>
<dbReference type="PANTHER" id="PTHR43464:SF19">
    <property type="entry name" value="UBIQUINONE BIOSYNTHESIS O-METHYLTRANSFERASE, MITOCHONDRIAL"/>
    <property type="match status" value="1"/>
</dbReference>
<accession>A0A6L3VGK0</accession>
<reference evidence="6 7" key="1">
    <citation type="submission" date="2019-09" db="EMBL/GenBank/DDBJ databases">
        <title>Actinomadura physcomitrii sp. nov., a novel actinomycete isolated from moss [Physcomitrium sphaericum (Ludw) Fuernr].</title>
        <authorList>
            <person name="Liu C."/>
            <person name="Zhuang X."/>
        </authorList>
    </citation>
    <scope>NUCLEOTIDE SEQUENCE [LARGE SCALE GENOMIC DNA]</scope>
    <source>
        <strain evidence="6 7">CYP1-1B</strain>
    </source>
</reference>
<dbReference type="Proteomes" id="UP000483004">
    <property type="component" value="Unassembled WGS sequence"/>
</dbReference>
<dbReference type="PANTHER" id="PTHR43464">
    <property type="entry name" value="METHYLTRANSFERASE"/>
    <property type="match status" value="1"/>
</dbReference>
<gene>
    <name evidence="6" type="ORF">F9B16_38970</name>
</gene>
<organism evidence="6 7">
    <name type="scientific">Actinomadura montaniterrae</name>
    <dbReference type="NCBI Taxonomy" id="1803903"/>
    <lineage>
        <taxon>Bacteria</taxon>
        <taxon>Bacillati</taxon>
        <taxon>Actinomycetota</taxon>
        <taxon>Actinomycetes</taxon>
        <taxon>Streptosporangiales</taxon>
        <taxon>Thermomonosporaceae</taxon>
        <taxon>Actinomadura</taxon>
    </lineage>
</organism>
<feature type="compositionally biased region" description="Basic and acidic residues" evidence="4">
    <location>
        <begin position="152"/>
        <end position="161"/>
    </location>
</feature>
<evidence type="ECO:0000313" key="6">
    <source>
        <dbReference type="EMBL" id="KAB2367157.1"/>
    </source>
</evidence>
<dbReference type="CDD" id="cd02440">
    <property type="entry name" value="AdoMet_MTases"/>
    <property type="match status" value="1"/>
</dbReference>
<evidence type="ECO:0000313" key="7">
    <source>
        <dbReference type="Proteomes" id="UP000483004"/>
    </source>
</evidence>
<dbReference type="EMBL" id="WBMR01000187">
    <property type="protein sequence ID" value="KAB2367157.1"/>
    <property type="molecule type" value="Genomic_DNA"/>
</dbReference>
<feature type="domain" description="Methyltransferase" evidence="5">
    <location>
        <begin position="44"/>
        <end position="137"/>
    </location>
</feature>
<dbReference type="GO" id="GO:0032259">
    <property type="term" value="P:methylation"/>
    <property type="evidence" value="ECO:0007669"/>
    <property type="project" value="UniProtKB-KW"/>
</dbReference>